<dbReference type="RefSeq" id="XP_011320459.1">
    <property type="nucleotide sequence ID" value="XM_011322157.1"/>
</dbReference>
<dbReference type="EnsemblFungi" id="CEF76641">
    <property type="protein sequence ID" value="CEF76641"/>
    <property type="gene ID" value="FGRRES_08330"/>
</dbReference>
<keyword evidence="2" id="KW-1133">Transmembrane helix</keyword>
<name>I1RVP6_GIBZE</name>
<evidence type="ECO:0000256" key="2">
    <source>
        <dbReference type="SAM" id="Phobius"/>
    </source>
</evidence>
<dbReference type="KEGG" id="fgr:FGSG_08330"/>
<dbReference type="EMBL" id="HG970333">
    <property type="protein sequence ID" value="CEF76641.1"/>
    <property type="molecule type" value="Genomic_DNA"/>
</dbReference>
<dbReference type="Proteomes" id="UP000070720">
    <property type="component" value="Chromosome 2"/>
</dbReference>
<reference evidence="4" key="4">
    <citation type="submission" date="2017-01" db="UniProtKB">
        <authorList>
            <consortium name="EnsemblFungi"/>
        </authorList>
    </citation>
    <scope>IDENTIFICATION</scope>
    <source>
        <strain evidence="4">PH-1 / ATCC MYA-4620 / FGSC 9075 / NRRL 31084</strain>
    </source>
</reference>
<organism evidence="3 5">
    <name type="scientific">Gibberella zeae (strain ATCC MYA-4620 / CBS 123657 / FGSC 9075 / NRRL 31084 / PH-1)</name>
    <name type="common">Wheat head blight fungus</name>
    <name type="synonym">Fusarium graminearum</name>
    <dbReference type="NCBI Taxonomy" id="229533"/>
    <lineage>
        <taxon>Eukaryota</taxon>
        <taxon>Fungi</taxon>
        <taxon>Dikarya</taxon>
        <taxon>Ascomycota</taxon>
        <taxon>Pezizomycotina</taxon>
        <taxon>Sordariomycetes</taxon>
        <taxon>Hypocreomycetidae</taxon>
        <taxon>Hypocreales</taxon>
        <taxon>Nectriaceae</taxon>
        <taxon>Fusarium</taxon>
    </lineage>
</organism>
<reference evidence="4 5" key="1">
    <citation type="journal article" date="2007" name="Science">
        <title>The Fusarium graminearum genome reveals a link between localized polymorphism and pathogen specialization.</title>
        <authorList>
            <person name="Cuomo C.A."/>
            <person name="Gueldener U."/>
            <person name="Xu J.-R."/>
            <person name="Trail F."/>
            <person name="Turgeon B.G."/>
            <person name="Di Pietro A."/>
            <person name="Walton J.D."/>
            <person name="Ma L.-J."/>
            <person name="Baker S.E."/>
            <person name="Rep M."/>
            <person name="Adam G."/>
            <person name="Antoniw J."/>
            <person name="Baldwin T."/>
            <person name="Calvo S.E."/>
            <person name="Chang Y.-L."/>
            <person name="DeCaprio D."/>
            <person name="Gale L.R."/>
            <person name="Gnerre S."/>
            <person name="Goswami R.S."/>
            <person name="Hammond-Kosack K."/>
            <person name="Harris L.J."/>
            <person name="Hilburn K."/>
            <person name="Kennell J.C."/>
            <person name="Kroken S."/>
            <person name="Magnuson J.K."/>
            <person name="Mannhaupt G."/>
            <person name="Mauceli E.W."/>
            <person name="Mewes H.-W."/>
            <person name="Mitterbauer R."/>
            <person name="Muehlbauer G."/>
            <person name="Muensterkoetter M."/>
            <person name="Nelson D."/>
            <person name="O'Donnell K."/>
            <person name="Ouellet T."/>
            <person name="Qi W."/>
            <person name="Quesneville H."/>
            <person name="Roncero M.I.G."/>
            <person name="Seong K.-Y."/>
            <person name="Tetko I.V."/>
            <person name="Urban M."/>
            <person name="Waalwijk C."/>
            <person name="Ward T.J."/>
            <person name="Yao J."/>
            <person name="Birren B.W."/>
            <person name="Kistler H.C."/>
        </authorList>
    </citation>
    <scope>NUCLEOTIDE SEQUENCE [LARGE SCALE GENOMIC DNA]</scope>
    <source>
        <strain evidence="5">ATCC MYA-4620 / CBS 123657 / FGSC 9075 / NRRL 31084 / PH-1</strain>
        <strain evidence="4">PH-1 / ATCC MYA-4620 / FGSC 9075 / NRRL 31084</strain>
    </source>
</reference>
<gene>
    <name evidence="4" type="primary">FG08330.1</name>
    <name evidence="3" type="ORF">FGRAMPH1_01T09677</name>
</gene>
<accession>A0A098DFA7</accession>
<keyword evidence="2" id="KW-0812">Transmembrane</keyword>
<keyword evidence="2" id="KW-0472">Membrane</keyword>
<protein>
    <submittedName>
        <fullName evidence="3">Chromosome 2, complete genome</fullName>
    </submittedName>
</protein>
<evidence type="ECO:0000313" key="4">
    <source>
        <dbReference type="EnsemblFungi" id="CEF76641"/>
    </source>
</evidence>
<dbReference type="HOGENOM" id="CLU_915413_0_0_1"/>
<sequence>MSYHYSKQQYMPKYPRESARLLAHYHRTVYGSKQHIKAYQAPVDKNKARSFVDANGHLFSSVPPGWTQIDTVPGWATVYTESGKPVTASRNQLTIIEEIPTTTVTEQAPPPSGSSRSGWSWVTESTTYTIDITWASALTENLTTTSESTTQSSVSVPYKISLKPVIPWWSKTYTESFHIPTTTETTFISTTSSTESNTTSSTSYTSSSTTWPSSNATSSPAASPTHVQWAAMTLSLFSCLVMIALAIFVFVFVYRRRSGTSPRERENRNENNINVNFENGRFRNRPLAETNPGCVPQGWDDIKL</sequence>
<evidence type="ECO:0000313" key="5">
    <source>
        <dbReference type="Proteomes" id="UP000070720"/>
    </source>
</evidence>
<dbReference type="AlphaFoldDB" id="I1RVP6"/>
<dbReference type="InParanoid" id="I1RVP6"/>
<feature type="region of interest" description="Disordered" evidence="1">
    <location>
        <begin position="187"/>
        <end position="218"/>
    </location>
</feature>
<accession>I1RVP6</accession>
<dbReference type="VEuPathDB" id="FungiDB:FGRAMPH1_01G09677"/>
<reference evidence="4 5" key="2">
    <citation type="journal article" date="2010" name="Nature">
        <title>Comparative genomics reveals mobile pathogenicity chromosomes in Fusarium.</title>
        <authorList>
            <person name="Ma L.J."/>
            <person name="van der Does H.C."/>
            <person name="Borkovich K.A."/>
            <person name="Coleman J.J."/>
            <person name="Daboussi M.J."/>
            <person name="Di Pietro A."/>
            <person name="Dufresne M."/>
            <person name="Freitag M."/>
            <person name="Grabherr M."/>
            <person name="Henrissat B."/>
            <person name="Houterman P.M."/>
            <person name="Kang S."/>
            <person name="Shim W.B."/>
            <person name="Woloshuk C."/>
            <person name="Xie X."/>
            <person name="Xu J.R."/>
            <person name="Antoniw J."/>
            <person name="Baker S.E."/>
            <person name="Bluhm B.H."/>
            <person name="Breakspear A."/>
            <person name="Brown D.W."/>
            <person name="Butchko R.A."/>
            <person name="Chapman S."/>
            <person name="Coulson R."/>
            <person name="Coutinho P.M."/>
            <person name="Danchin E.G."/>
            <person name="Diener A."/>
            <person name="Gale L.R."/>
            <person name="Gardiner D.M."/>
            <person name="Goff S."/>
            <person name="Hammond-Kosack K.E."/>
            <person name="Hilburn K."/>
            <person name="Hua-Van A."/>
            <person name="Jonkers W."/>
            <person name="Kazan K."/>
            <person name="Kodira C.D."/>
            <person name="Koehrsen M."/>
            <person name="Kumar L."/>
            <person name="Lee Y.H."/>
            <person name="Li L."/>
            <person name="Manners J.M."/>
            <person name="Miranda-Saavedra D."/>
            <person name="Mukherjee M."/>
            <person name="Park G."/>
            <person name="Park J."/>
            <person name="Park S.Y."/>
            <person name="Proctor R.H."/>
            <person name="Regev A."/>
            <person name="Ruiz-Roldan M.C."/>
            <person name="Sain D."/>
            <person name="Sakthikumar S."/>
            <person name="Sykes S."/>
            <person name="Schwartz D.C."/>
            <person name="Turgeon B.G."/>
            <person name="Wapinski I."/>
            <person name="Yoder O."/>
            <person name="Young S."/>
            <person name="Zeng Q."/>
            <person name="Zhou S."/>
            <person name="Galagan J."/>
            <person name="Cuomo C.A."/>
            <person name="Kistler H.C."/>
            <person name="Rep M."/>
        </authorList>
    </citation>
    <scope>GENOME REANNOTATION</scope>
    <source>
        <strain evidence="5">ATCC MYA-4620 / CBS 123657 / FGSC 9075 / NRRL 31084 / PH-1</strain>
        <strain evidence="4">PH-1 / ATCC MYA-4620 / FGSC 9075 / NRRL 31084</strain>
    </source>
</reference>
<dbReference type="OrthoDB" id="5104498at2759"/>
<evidence type="ECO:0000256" key="1">
    <source>
        <dbReference type="SAM" id="MobiDB-lite"/>
    </source>
</evidence>
<feature type="transmembrane region" description="Helical" evidence="2">
    <location>
        <begin position="229"/>
        <end position="254"/>
    </location>
</feature>
<evidence type="ECO:0000313" key="3">
    <source>
        <dbReference type="EMBL" id="CEF76641.1"/>
    </source>
</evidence>
<reference evidence="3 5" key="3">
    <citation type="journal article" date="2015" name="BMC Genomics">
        <title>The completed genome sequence of the pathogenic ascomycete fungus Fusarium graminearum.</title>
        <authorList>
            <person name="King R."/>
            <person name="Urban M."/>
            <person name="Hammond-Kosack M.C."/>
            <person name="Hassani-Pak K."/>
            <person name="Hammond-Kosack K.E."/>
        </authorList>
    </citation>
    <scope>NUCLEOTIDE SEQUENCE [LARGE SCALE GENOMIC DNA]</scope>
    <source>
        <strain evidence="5">ATCC MYA-4620 / CBS 123657 / FGSC 9075 / NRRL 31084 / PH-1</strain>
        <strain evidence="3">PH-1</strain>
    </source>
</reference>
<keyword evidence="5" id="KW-1185">Reference proteome</keyword>
<proteinExistence type="predicted"/>